<feature type="transmembrane region" description="Helical" evidence="5">
    <location>
        <begin position="89"/>
        <end position="107"/>
    </location>
</feature>
<dbReference type="PANTHER" id="PTHR14255:SF3">
    <property type="entry name" value="SULFITE EXPORTER TAUE_SAFE FAMILY PROTEIN 5-RELATED"/>
    <property type="match status" value="1"/>
</dbReference>
<dbReference type="GO" id="GO:0016020">
    <property type="term" value="C:membrane"/>
    <property type="evidence" value="ECO:0007669"/>
    <property type="project" value="UniProtKB-SubCell"/>
</dbReference>
<evidence type="ECO:0000256" key="2">
    <source>
        <dbReference type="ARBA" id="ARBA00022692"/>
    </source>
</evidence>
<proteinExistence type="predicted"/>
<dbReference type="InterPro" id="IPR000719">
    <property type="entry name" value="Prot_kinase_dom"/>
</dbReference>
<dbReference type="GO" id="GO:0031464">
    <property type="term" value="C:Cul4A-RING E3 ubiquitin ligase complex"/>
    <property type="evidence" value="ECO:0007669"/>
    <property type="project" value="TreeGrafter"/>
</dbReference>
<evidence type="ECO:0000259" key="6">
    <source>
        <dbReference type="PROSITE" id="PS50011"/>
    </source>
</evidence>
<dbReference type="Gene3D" id="1.10.510.10">
    <property type="entry name" value="Transferase(Phosphotransferase) domain 1"/>
    <property type="match status" value="1"/>
</dbReference>
<dbReference type="RefSeq" id="XP_002784170.1">
    <property type="nucleotide sequence ID" value="XM_002784124.1"/>
</dbReference>
<evidence type="ECO:0000256" key="3">
    <source>
        <dbReference type="ARBA" id="ARBA00022989"/>
    </source>
</evidence>
<dbReference type="AlphaFoldDB" id="C5KHA4"/>
<dbReference type="Proteomes" id="UP000007800">
    <property type="component" value="Unassembled WGS sequence"/>
</dbReference>
<dbReference type="SUPFAM" id="SSF56112">
    <property type="entry name" value="Protein kinase-like (PK-like)"/>
    <property type="match status" value="1"/>
</dbReference>
<dbReference type="SMART" id="SM00220">
    <property type="entry name" value="S_TKc"/>
    <property type="match status" value="1"/>
</dbReference>
<keyword evidence="7" id="KW-0808">Transferase</keyword>
<sequence>MPSGIGGGVLFVPVLRLIGGLQLKESTALSQALIASASLAATLFNCFEQYSARNDPKALIVWPFVILTLPCTVIGSLIGVYLYSWLPSLFILILYFCFVCLGSFMAYRKGIRLWKAENGAKRRAVDGDSTDMSRSSEVTVEVPSLLRMPNMKKLAAYTSIAALVWAVYGHFPGIDHDARVATTCGYGYAVDFWTLGILLIEMLTGKPPFGYRDGDIGDLFDLSRGSPSTIHWASGFHPSRELIDLVDKLLQPDPSQRLTDWDATLSHPYFTGITDDMPPPEWDHDLGADLWDTDVSDESFTSSSVDVFRDF</sequence>
<evidence type="ECO:0000313" key="7">
    <source>
        <dbReference type="EMBL" id="EER15966.1"/>
    </source>
</evidence>
<dbReference type="InterPro" id="IPR011009">
    <property type="entry name" value="Kinase-like_dom_sf"/>
</dbReference>
<evidence type="ECO:0000256" key="4">
    <source>
        <dbReference type="ARBA" id="ARBA00023136"/>
    </source>
</evidence>
<protein>
    <submittedName>
        <fullName evidence="7">Cgmp-dependent protein kinase, putative</fullName>
    </submittedName>
</protein>
<dbReference type="InParanoid" id="C5KHA4"/>
<evidence type="ECO:0000256" key="1">
    <source>
        <dbReference type="ARBA" id="ARBA00004141"/>
    </source>
</evidence>
<gene>
    <name evidence="7" type="ORF">Pmar_PMAR003425</name>
</gene>
<dbReference type="InterPro" id="IPR002781">
    <property type="entry name" value="TM_pro_TauE-like"/>
</dbReference>
<evidence type="ECO:0000313" key="8">
    <source>
        <dbReference type="Proteomes" id="UP000007800"/>
    </source>
</evidence>
<feature type="transmembrane region" description="Helical" evidence="5">
    <location>
        <begin position="186"/>
        <end position="204"/>
    </location>
</feature>
<dbReference type="EMBL" id="GG673069">
    <property type="protein sequence ID" value="EER15966.1"/>
    <property type="molecule type" value="Genomic_DNA"/>
</dbReference>
<feature type="transmembrane region" description="Helical" evidence="5">
    <location>
        <begin position="154"/>
        <end position="174"/>
    </location>
</feature>
<keyword evidence="3 5" id="KW-1133">Transmembrane helix</keyword>
<dbReference type="GO" id="GO:0016567">
    <property type="term" value="P:protein ubiquitination"/>
    <property type="evidence" value="ECO:0007669"/>
    <property type="project" value="TreeGrafter"/>
</dbReference>
<dbReference type="Pfam" id="PF00069">
    <property type="entry name" value="Pkinase"/>
    <property type="match status" value="1"/>
</dbReference>
<reference evidence="7 8" key="1">
    <citation type="submission" date="2008-07" db="EMBL/GenBank/DDBJ databases">
        <authorList>
            <person name="El-Sayed N."/>
            <person name="Caler E."/>
            <person name="Inman J."/>
            <person name="Amedeo P."/>
            <person name="Hass B."/>
            <person name="Wortman J."/>
        </authorList>
    </citation>
    <scope>NUCLEOTIDE SEQUENCE [LARGE SCALE GENOMIC DNA]</scope>
    <source>
        <strain evidence="8">ATCC 50983 / TXsc</strain>
    </source>
</reference>
<keyword evidence="7" id="KW-0418">Kinase</keyword>
<dbReference type="GO" id="GO:0005524">
    <property type="term" value="F:ATP binding"/>
    <property type="evidence" value="ECO:0007669"/>
    <property type="project" value="InterPro"/>
</dbReference>
<feature type="domain" description="Protein kinase" evidence="6">
    <location>
        <begin position="1"/>
        <end position="270"/>
    </location>
</feature>
<organism evidence="8">
    <name type="scientific">Perkinsus marinus (strain ATCC 50983 / TXsc)</name>
    <dbReference type="NCBI Taxonomy" id="423536"/>
    <lineage>
        <taxon>Eukaryota</taxon>
        <taxon>Sar</taxon>
        <taxon>Alveolata</taxon>
        <taxon>Perkinsozoa</taxon>
        <taxon>Perkinsea</taxon>
        <taxon>Perkinsida</taxon>
        <taxon>Perkinsidae</taxon>
        <taxon>Perkinsus</taxon>
    </lineage>
</organism>
<accession>C5KHA4</accession>
<keyword evidence="8" id="KW-1185">Reference proteome</keyword>
<keyword evidence="2 5" id="KW-0812">Transmembrane</keyword>
<feature type="transmembrane region" description="Helical" evidence="5">
    <location>
        <begin position="28"/>
        <end position="47"/>
    </location>
</feature>
<feature type="transmembrane region" description="Helical" evidence="5">
    <location>
        <begin position="59"/>
        <end position="83"/>
    </location>
</feature>
<dbReference type="GeneID" id="9060878"/>
<dbReference type="PROSITE" id="PS50011">
    <property type="entry name" value="PROTEIN_KINASE_DOM"/>
    <property type="match status" value="1"/>
</dbReference>
<dbReference type="GO" id="GO:0004672">
    <property type="term" value="F:protein kinase activity"/>
    <property type="evidence" value="ECO:0007669"/>
    <property type="project" value="InterPro"/>
</dbReference>
<dbReference type="PANTHER" id="PTHR14255">
    <property type="entry name" value="CEREBLON"/>
    <property type="match status" value="1"/>
</dbReference>
<dbReference type="OrthoDB" id="1022360at2759"/>
<keyword evidence="4 5" id="KW-0472">Membrane</keyword>
<name>C5KHA4_PERM5</name>
<dbReference type="Pfam" id="PF01925">
    <property type="entry name" value="TauE"/>
    <property type="match status" value="1"/>
</dbReference>
<comment type="subcellular location">
    <subcellularLocation>
        <location evidence="1">Membrane</location>
        <topology evidence="1">Multi-pass membrane protein</topology>
    </subcellularLocation>
</comment>
<evidence type="ECO:0000256" key="5">
    <source>
        <dbReference type="SAM" id="Phobius"/>
    </source>
</evidence>